<feature type="compositionally biased region" description="Acidic residues" evidence="1">
    <location>
        <begin position="13"/>
        <end position="24"/>
    </location>
</feature>
<proteinExistence type="predicted"/>
<dbReference type="Gene3D" id="2.60.40.4100">
    <property type="entry name" value="Zona pellucida, ZP-C domain"/>
    <property type="match status" value="1"/>
</dbReference>
<evidence type="ECO:0000256" key="2">
    <source>
        <dbReference type="SAM" id="Phobius"/>
    </source>
</evidence>
<feature type="transmembrane region" description="Helical" evidence="2">
    <location>
        <begin position="336"/>
        <end position="358"/>
    </location>
</feature>
<comment type="caution">
    <text evidence="4">The sequence shown here is derived from an EMBL/GenBank/DDBJ whole genome shotgun (WGS) entry which is preliminary data.</text>
</comment>
<evidence type="ECO:0000313" key="5">
    <source>
        <dbReference type="Proteomes" id="UP001177670"/>
    </source>
</evidence>
<gene>
    <name evidence="4" type="ORF">K0M31_020084</name>
</gene>
<evidence type="ECO:0000256" key="1">
    <source>
        <dbReference type="SAM" id="MobiDB-lite"/>
    </source>
</evidence>
<dbReference type="AlphaFoldDB" id="A0AA40G0Y2"/>
<dbReference type="Proteomes" id="UP001177670">
    <property type="component" value="Unassembled WGS sequence"/>
</dbReference>
<dbReference type="PANTHER" id="PTHR46560">
    <property type="entry name" value="CYPHER, ISOFORM B"/>
    <property type="match status" value="1"/>
</dbReference>
<reference evidence="4" key="1">
    <citation type="submission" date="2021-10" db="EMBL/GenBank/DDBJ databases">
        <title>Melipona bicolor Genome sequencing and assembly.</title>
        <authorList>
            <person name="Araujo N.S."/>
            <person name="Arias M.C."/>
        </authorList>
    </citation>
    <scope>NUCLEOTIDE SEQUENCE</scope>
    <source>
        <strain evidence="4">USP_2M_L1-L4_2017</strain>
        <tissue evidence="4">Whole body</tissue>
    </source>
</reference>
<dbReference type="InterPro" id="IPR042235">
    <property type="entry name" value="ZP-C_dom"/>
</dbReference>
<keyword evidence="2" id="KW-0472">Membrane</keyword>
<keyword evidence="2" id="KW-1133">Transmembrane helix</keyword>
<feature type="domain" description="ZP" evidence="3">
    <location>
        <begin position="63"/>
        <end position="287"/>
    </location>
</feature>
<sequence>MPMVHTVSVYVDVDVDDDDDDDEGEGRKNGKKIDDTNETKESEEGRVTGQLLDTEFQPTVTATCKAGHMTIRVNLNQSFVGAVHARDFRTPQCMAPGNGSTHATLAINLLAPKGSPDYCGVLVNNDTEERSIPIAVRIHKTLELADDKFYVITCGKAGFKNAKNETSLVSLRLLDGGHKVQEAIYGHNYSLRAEISRPDGMYGIKVKSCFAFNKRNTSVQLIDDKGCPVKARVMTKFIYDRNTGLADATLFSMFRFPDSPQVHFQCDIAVCRGSCGIPVCEGDNEEDIKGASLINGQSVSGEEGVLLAGTSVFVLDPGQTPSVQTLYEDGSVHPLWLLWLAVALGILFLIMLIINIFLCSAMTCSCTRTDIIEKEPSIIEDYDPYRSWHGSQYGSRYSLNGKQGYASGGSTMNSTRSISTNSDHYAIVHSRPGSRYSGPGQKHHHHHRGPPSNIGSHYSGK</sequence>
<dbReference type="SMART" id="SM00241">
    <property type="entry name" value="ZP"/>
    <property type="match status" value="1"/>
</dbReference>
<evidence type="ECO:0000259" key="3">
    <source>
        <dbReference type="PROSITE" id="PS51034"/>
    </source>
</evidence>
<dbReference type="PROSITE" id="PS51034">
    <property type="entry name" value="ZP_2"/>
    <property type="match status" value="1"/>
</dbReference>
<dbReference type="PANTHER" id="PTHR46560:SF9">
    <property type="entry name" value="ZP DOMAIN-CONTAINING PROTEIN"/>
    <property type="match status" value="1"/>
</dbReference>
<accession>A0AA40G0Y2</accession>
<evidence type="ECO:0000313" key="4">
    <source>
        <dbReference type="EMBL" id="KAK1128948.1"/>
    </source>
</evidence>
<feature type="region of interest" description="Disordered" evidence="1">
    <location>
        <begin position="9"/>
        <end position="46"/>
    </location>
</feature>
<dbReference type="InterPro" id="IPR001507">
    <property type="entry name" value="ZP_dom"/>
</dbReference>
<keyword evidence="2" id="KW-0812">Transmembrane</keyword>
<dbReference type="Pfam" id="PF25301">
    <property type="entry name" value="CUT_C"/>
    <property type="match status" value="1"/>
</dbReference>
<protein>
    <recommendedName>
        <fullName evidence="3">ZP domain-containing protein</fullName>
    </recommendedName>
</protein>
<dbReference type="InterPro" id="IPR057475">
    <property type="entry name" value="CUT_C"/>
</dbReference>
<name>A0AA40G0Y2_9HYME</name>
<feature type="compositionally biased region" description="Basic and acidic residues" evidence="1">
    <location>
        <begin position="25"/>
        <end position="46"/>
    </location>
</feature>
<keyword evidence="5" id="KW-1185">Reference proteome</keyword>
<organism evidence="4 5">
    <name type="scientific">Melipona bicolor</name>
    <dbReference type="NCBI Taxonomy" id="60889"/>
    <lineage>
        <taxon>Eukaryota</taxon>
        <taxon>Metazoa</taxon>
        <taxon>Ecdysozoa</taxon>
        <taxon>Arthropoda</taxon>
        <taxon>Hexapoda</taxon>
        <taxon>Insecta</taxon>
        <taxon>Pterygota</taxon>
        <taxon>Neoptera</taxon>
        <taxon>Endopterygota</taxon>
        <taxon>Hymenoptera</taxon>
        <taxon>Apocrita</taxon>
        <taxon>Aculeata</taxon>
        <taxon>Apoidea</taxon>
        <taxon>Anthophila</taxon>
        <taxon>Apidae</taxon>
        <taxon>Melipona</taxon>
    </lineage>
</organism>
<dbReference type="EMBL" id="JAHYIQ010000009">
    <property type="protein sequence ID" value="KAK1128948.1"/>
    <property type="molecule type" value="Genomic_DNA"/>
</dbReference>
<feature type="region of interest" description="Disordered" evidence="1">
    <location>
        <begin position="430"/>
        <end position="461"/>
    </location>
</feature>